<evidence type="ECO:0000256" key="2">
    <source>
        <dbReference type="ARBA" id="ARBA00022734"/>
    </source>
</evidence>
<comment type="similarity">
    <text evidence="1">Belongs to the leguminous lectin family.</text>
</comment>
<dbReference type="GO" id="GO:0030246">
    <property type="term" value="F:carbohydrate binding"/>
    <property type="evidence" value="ECO:0007669"/>
    <property type="project" value="UniProtKB-KW"/>
</dbReference>
<dbReference type="AlphaFoldDB" id="A0A444XSM6"/>
<dbReference type="InterPro" id="IPR013320">
    <property type="entry name" value="ConA-like_dom_sf"/>
</dbReference>
<proteinExistence type="inferred from homology"/>
<accession>A0A444XSM6</accession>
<protein>
    <submittedName>
        <fullName evidence="5">Agglutinin</fullName>
    </submittedName>
</protein>
<dbReference type="Proteomes" id="UP000289738">
    <property type="component" value="Chromosome B09"/>
</dbReference>
<evidence type="ECO:0000313" key="5">
    <source>
        <dbReference type="EMBL" id="QHN78915.1"/>
    </source>
</evidence>
<keyword evidence="3" id="KW-0732">Signal</keyword>
<reference evidence="6 7" key="1">
    <citation type="submission" date="2019-01" db="EMBL/GenBank/DDBJ databases">
        <title>Sequencing of cultivated peanut Arachis hypogaea provides insights into genome evolution and oil improvement.</title>
        <authorList>
            <person name="Chen X."/>
        </authorList>
    </citation>
    <scope>NUCLEOTIDE SEQUENCE [LARGE SCALE GENOMIC DNA]</scope>
    <source>
        <strain evidence="7">cv. Fuhuasheng</strain>
        <strain evidence="6">GDAAS-fuhuasheng2018</strain>
        <tissue evidence="6">Leaves</tissue>
    </source>
</reference>
<dbReference type="SMR" id="A0A444XSM6"/>
<dbReference type="InterPro" id="IPR000985">
    <property type="entry name" value="Lectin_LegA_CS"/>
</dbReference>
<dbReference type="Pfam" id="PF00139">
    <property type="entry name" value="Lectin_legB"/>
    <property type="match status" value="1"/>
</dbReference>
<dbReference type="InterPro" id="IPR050258">
    <property type="entry name" value="Leguminous_Lectin"/>
</dbReference>
<dbReference type="STRING" id="3818.A0A444XSM6"/>
<dbReference type="PANTHER" id="PTHR32401">
    <property type="entry name" value="CONCANAVALIN A-LIKE LECTIN FAMILY PROTEIN"/>
    <property type="match status" value="1"/>
</dbReference>
<dbReference type="PANTHER" id="PTHR32401:SF47">
    <property type="entry name" value="LEGUME LECTIN DOMAIN-CONTAINING PROTEIN"/>
    <property type="match status" value="1"/>
</dbReference>
<organism evidence="6 7">
    <name type="scientific">Arachis hypogaea</name>
    <name type="common">Peanut</name>
    <dbReference type="NCBI Taxonomy" id="3818"/>
    <lineage>
        <taxon>Eukaryota</taxon>
        <taxon>Viridiplantae</taxon>
        <taxon>Streptophyta</taxon>
        <taxon>Embryophyta</taxon>
        <taxon>Tracheophyta</taxon>
        <taxon>Spermatophyta</taxon>
        <taxon>Magnoliopsida</taxon>
        <taxon>eudicotyledons</taxon>
        <taxon>Gunneridae</taxon>
        <taxon>Pentapetalae</taxon>
        <taxon>rosids</taxon>
        <taxon>fabids</taxon>
        <taxon>Fabales</taxon>
        <taxon>Fabaceae</taxon>
        <taxon>Papilionoideae</taxon>
        <taxon>50 kb inversion clade</taxon>
        <taxon>dalbergioids sensu lato</taxon>
        <taxon>Dalbergieae</taxon>
        <taxon>Pterocarpus clade</taxon>
        <taxon>Arachis</taxon>
    </lineage>
</organism>
<evidence type="ECO:0000313" key="6">
    <source>
        <dbReference type="EMBL" id="RYQ92777.1"/>
    </source>
</evidence>
<gene>
    <name evidence="6" type="ORF">Ahy_B09g099017</name>
    <name evidence="5" type="ORF">DS421_19g665580</name>
</gene>
<evidence type="ECO:0000313" key="7">
    <source>
        <dbReference type="Proteomes" id="UP000289738"/>
    </source>
</evidence>
<dbReference type="EMBL" id="SDMP01000019">
    <property type="protein sequence ID" value="RYQ92777.1"/>
    <property type="molecule type" value="Genomic_DNA"/>
</dbReference>
<dbReference type="PIRSF" id="PIRSF002690">
    <property type="entry name" value="L-type_lectin_plant"/>
    <property type="match status" value="1"/>
</dbReference>
<keyword evidence="2" id="KW-0430">Lectin</keyword>
<feature type="chain" id="PRO_5033824433" evidence="3">
    <location>
        <begin position="26"/>
        <end position="302"/>
    </location>
</feature>
<dbReference type="OrthoDB" id="2014828at2759"/>
<evidence type="ECO:0000313" key="8">
    <source>
        <dbReference type="Proteomes" id="UP000464620"/>
    </source>
</evidence>
<dbReference type="SUPFAM" id="SSF49899">
    <property type="entry name" value="Concanavalin A-like lectins/glucanases"/>
    <property type="match status" value="1"/>
</dbReference>
<dbReference type="Gramene" id="arahy.Tifrunner.gnm2.ann2.Ah19g456600.1">
    <property type="protein sequence ID" value="arahy.Tifrunner.gnm2.ann2.Ah19g456600.1-CDS-1"/>
    <property type="gene ID" value="arahy.Tifrunner.gnm2.ann2.Ah19g456600"/>
</dbReference>
<evidence type="ECO:0000256" key="1">
    <source>
        <dbReference type="ARBA" id="ARBA00007606"/>
    </source>
</evidence>
<sequence length="302" mass="33290">MASPHLLSLLSAITIFLTLLSRAHSQDNFTEFTFSKFDSTNIKSLIFQGDAKLSSNYIQLTKTNPTNGNPLKNSVGRVIHSSLIHLWNSKQTPPQFSTIETTFKIRLTSPTREIAGDGLTFFIAPASISKTPIPNDSDGGYFGLFGNNTLPSTVDYPNSPNPIIFVEFDNYVDGRWDPTYKHIGINVNTTRSRAAIPWDRKNGEILTVKVEYNPFNKLLYVTSSYGSDIPYEVSSSVELNGLPEYVKVGFSASTGDSAVENHDLISWSFSSWLHNVSALTTTAQLNQPLQAPEATHASLFSA</sequence>
<evidence type="ECO:0000256" key="3">
    <source>
        <dbReference type="SAM" id="SignalP"/>
    </source>
</evidence>
<evidence type="ECO:0000259" key="4">
    <source>
        <dbReference type="Pfam" id="PF00139"/>
    </source>
</evidence>
<dbReference type="EMBL" id="CP031001">
    <property type="protein sequence ID" value="QHN78915.1"/>
    <property type="molecule type" value="Genomic_DNA"/>
</dbReference>
<feature type="signal peptide" evidence="3">
    <location>
        <begin position="1"/>
        <end position="25"/>
    </location>
</feature>
<dbReference type="InterPro" id="IPR001220">
    <property type="entry name" value="Legume_lectin_dom"/>
</dbReference>
<name>A0A444XSM6_ARAHY</name>
<dbReference type="Proteomes" id="UP000464620">
    <property type="component" value="Chromosome B09"/>
</dbReference>
<dbReference type="InterPro" id="IPR016363">
    <property type="entry name" value="L-lectin"/>
</dbReference>
<keyword evidence="7" id="KW-1185">Reference proteome</keyword>
<feature type="domain" description="Legume lectin" evidence="4">
    <location>
        <begin position="31"/>
        <end position="274"/>
    </location>
</feature>
<dbReference type="PROSITE" id="PS00308">
    <property type="entry name" value="LECTIN_LEGUME_ALPHA"/>
    <property type="match status" value="1"/>
</dbReference>
<dbReference type="CDD" id="cd06899">
    <property type="entry name" value="lectin_legume_LecRK_Arcelin_ConA"/>
    <property type="match status" value="1"/>
</dbReference>
<reference evidence="5 8" key="2">
    <citation type="submission" date="2020-01" db="EMBL/GenBank/DDBJ databases">
        <title>Genome sequence of Arachis hypogaea, cultivar Shitouqi.</title>
        <authorList>
            <person name="Zhuang W."/>
            <person name="Chen H."/>
            <person name="Varshney R."/>
            <person name="Wang D."/>
            <person name="Ming R."/>
        </authorList>
    </citation>
    <scope>NUCLEOTIDE SEQUENCE [LARGE SCALE GENOMIC DNA]</scope>
    <source>
        <tissue evidence="5">Young leaf</tissue>
    </source>
</reference>
<dbReference type="Gene3D" id="2.60.120.200">
    <property type="match status" value="1"/>
</dbReference>